<gene>
    <name evidence="14" type="ORF">A2663_01180</name>
</gene>
<feature type="transmembrane region" description="Helical" evidence="13">
    <location>
        <begin position="156"/>
        <end position="174"/>
    </location>
</feature>
<keyword evidence="5" id="KW-0645">Protease</keyword>
<evidence type="ECO:0000256" key="8">
    <source>
        <dbReference type="ARBA" id="ARBA00022801"/>
    </source>
</evidence>
<dbReference type="PANTHER" id="PTHR35864:SF1">
    <property type="entry name" value="ZINC METALLOPROTEASE YWHC-RELATED"/>
    <property type="match status" value="1"/>
</dbReference>
<keyword evidence="9" id="KW-0862">Zinc</keyword>
<dbReference type="InterPro" id="IPR052348">
    <property type="entry name" value="Metallopeptidase_M50B"/>
</dbReference>
<dbReference type="AlphaFoldDB" id="A0A1G1Y3R1"/>
<comment type="subcellular location">
    <subcellularLocation>
        <location evidence="2">Cell membrane</location>
        <topology evidence="2">Multi-pass membrane protein</topology>
    </subcellularLocation>
</comment>
<feature type="transmembrane region" description="Helical" evidence="13">
    <location>
        <begin position="186"/>
        <end position="214"/>
    </location>
</feature>
<comment type="caution">
    <text evidence="14">The sequence shown here is derived from an EMBL/GenBank/DDBJ whole genome shotgun (WGS) entry which is preliminary data.</text>
</comment>
<dbReference type="Proteomes" id="UP000178432">
    <property type="component" value="Unassembled WGS sequence"/>
</dbReference>
<feature type="transmembrane region" description="Helical" evidence="13">
    <location>
        <begin position="129"/>
        <end position="150"/>
    </location>
</feature>
<evidence type="ECO:0008006" key="16">
    <source>
        <dbReference type="Google" id="ProtNLM"/>
    </source>
</evidence>
<protein>
    <recommendedName>
        <fullName evidence="16">Peptidase M50 domain-containing protein</fullName>
    </recommendedName>
</protein>
<sequence length="216" mass="23634">MEGILFGIYIAAFMASVILHEIAHGRTADFFGDNTARLSGRLSFNPLVHIDPVGSILVPVVLMLSQSGFLFGWAKPVPVNAANLRGGAGAYRWVCLAGILTNLILAVMAALVLKLAIQFLGLGDNNLGILFFYALLQVNIVLAVFNLMPLPGFDGFNFFMTFKPVFIFVSRTPLGNPMFMARWGLLASILLVFLFSSYIGWIITYIFAVFLSLFGL</sequence>
<accession>A0A1G1Y3R1</accession>
<keyword evidence="11" id="KW-0482">Metalloprotease</keyword>
<proteinExistence type="inferred from homology"/>
<evidence type="ECO:0000256" key="4">
    <source>
        <dbReference type="ARBA" id="ARBA00022475"/>
    </source>
</evidence>
<dbReference type="GO" id="GO:0006508">
    <property type="term" value="P:proteolysis"/>
    <property type="evidence" value="ECO:0007669"/>
    <property type="project" value="UniProtKB-KW"/>
</dbReference>
<evidence type="ECO:0000313" key="15">
    <source>
        <dbReference type="Proteomes" id="UP000178432"/>
    </source>
</evidence>
<dbReference type="GO" id="GO:0008237">
    <property type="term" value="F:metallopeptidase activity"/>
    <property type="evidence" value="ECO:0007669"/>
    <property type="project" value="UniProtKB-KW"/>
</dbReference>
<evidence type="ECO:0000256" key="10">
    <source>
        <dbReference type="ARBA" id="ARBA00022989"/>
    </source>
</evidence>
<evidence type="ECO:0000313" key="14">
    <source>
        <dbReference type="EMBL" id="OGY46938.1"/>
    </source>
</evidence>
<feature type="transmembrane region" description="Helical" evidence="13">
    <location>
        <begin position="44"/>
        <end position="71"/>
    </location>
</feature>
<dbReference type="PANTHER" id="PTHR35864">
    <property type="entry name" value="ZINC METALLOPROTEASE MJ0611-RELATED"/>
    <property type="match status" value="1"/>
</dbReference>
<comment type="cofactor">
    <cofactor evidence="1">
        <name>Zn(2+)</name>
        <dbReference type="ChEBI" id="CHEBI:29105"/>
    </cofactor>
</comment>
<evidence type="ECO:0000256" key="2">
    <source>
        <dbReference type="ARBA" id="ARBA00004651"/>
    </source>
</evidence>
<name>A0A1G1Y3R1_9BACT</name>
<evidence type="ECO:0000256" key="11">
    <source>
        <dbReference type="ARBA" id="ARBA00023049"/>
    </source>
</evidence>
<keyword evidence="12 13" id="KW-0472">Membrane</keyword>
<keyword evidence="10 13" id="KW-1133">Transmembrane helix</keyword>
<dbReference type="CDD" id="cd06158">
    <property type="entry name" value="S2P-M50_like_1"/>
    <property type="match status" value="1"/>
</dbReference>
<keyword evidence="6 13" id="KW-0812">Transmembrane</keyword>
<reference evidence="14 15" key="1">
    <citation type="journal article" date="2016" name="Nat. Commun.">
        <title>Thousands of microbial genomes shed light on interconnected biogeochemical processes in an aquifer system.</title>
        <authorList>
            <person name="Anantharaman K."/>
            <person name="Brown C.T."/>
            <person name="Hug L.A."/>
            <person name="Sharon I."/>
            <person name="Castelle C.J."/>
            <person name="Probst A.J."/>
            <person name="Thomas B.C."/>
            <person name="Singh A."/>
            <person name="Wilkins M.J."/>
            <person name="Karaoz U."/>
            <person name="Brodie E.L."/>
            <person name="Williams K.H."/>
            <person name="Hubbard S.S."/>
            <person name="Banfield J.F."/>
        </authorList>
    </citation>
    <scope>NUCLEOTIDE SEQUENCE [LARGE SCALE GENOMIC DNA]</scope>
</reference>
<evidence type="ECO:0000256" key="12">
    <source>
        <dbReference type="ARBA" id="ARBA00023136"/>
    </source>
</evidence>
<dbReference type="GO" id="GO:0005886">
    <property type="term" value="C:plasma membrane"/>
    <property type="evidence" value="ECO:0007669"/>
    <property type="project" value="UniProtKB-SubCell"/>
</dbReference>
<organism evidence="14 15">
    <name type="scientific">Candidatus Buchananbacteria bacterium RIFCSPHIGHO2_01_FULL_46_12</name>
    <dbReference type="NCBI Taxonomy" id="1797536"/>
    <lineage>
        <taxon>Bacteria</taxon>
        <taxon>Candidatus Buchananiibacteriota</taxon>
    </lineage>
</organism>
<evidence type="ECO:0000256" key="9">
    <source>
        <dbReference type="ARBA" id="ARBA00022833"/>
    </source>
</evidence>
<evidence type="ECO:0000256" key="7">
    <source>
        <dbReference type="ARBA" id="ARBA00022723"/>
    </source>
</evidence>
<comment type="similarity">
    <text evidence="3">Belongs to the peptidase M50B family.</text>
</comment>
<evidence type="ECO:0000256" key="3">
    <source>
        <dbReference type="ARBA" id="ARBA00007931"/>
    </source>
</evidence>
<evidence type="ECO:0000256" key="13">
    <source>
        <dbReference type="SAM" id="Phobius"/>
    </source>
</evidence>
<keyword evidence="8" id="KW-0378">Hydrolase</keyword>
<evidence type="ECO:0000256" key="5">
    <source>
        <dbReference type="ARBA" id="ARBA00022670"/>
    </source>
</evidence>
<evidence type="ECO:0000256" key="1">
    <source>
        <dbReference type="ARBA" id="ARBA00001947"/>
    </source>
</evidence>
<dbReference type="EMBL" id="MHIF01000051">
    <property type="protein sequence ID" value="OGY46938.1"/>
    <property type="molecule type" value="Genomic_DNA"/>
</dbReference>
<feature type="transmembrane region" description="Helical" evidence="13">
    <location>
        <begin position="91"/>
        <end position="117"/>
    </location>
</feature>
<keyword evidence="7" id="KW-0479">Metal-binding</keyword>
<keyword evidence="4" id="KW-1003">Cell membrane</keyword>
<evidence type="ECO:0000256" key="6">
    <source>
        <dbReference type="ARBA" id="ARBA00022692"/>
    </source>
</evidence>
<dbReference type="InterPro" id="IPR044537">
    <property type="entry name" value="Rip2-like"/>
</dbReference>
<dbReference type="GO" id="GO:0046872">
    <property type="term" value="F:metal ion binding"/>
    <property type="evidence" value="ECO:0007669"/>
    <property type="project" value="UniProtKB-KW"/>
</dbReference>
<feature type="transmembrane region" description="Helical" evidence="13">
    <location>
        <begin position="6"/>
        <end position="23"/>
    </location>
</feature>